<keyword evidence="8" id="KW-0663">Pyridoxal phosphate</keyword>
<dbReference type="UniPathway" id="UPA00244">
    <property type="reaction ID" value="UER00311"/>
</dbReference>
<evidence type="ECO:0000256" key="1">
    <source>
        <dbReference type="ARBA" id="ARBA00001933"/>
    </source>
</evidence>
<keyword evidence="5" id="KW-0032">Aminotransferase</keyword>
<evidence type="ECO:0000313" key="14">
    <source>
        <dbReference type="EMBL" id="CAF0844193.1"/>
    </source>
</evidence>
<comment type="caution">
    <text evidence="14">The sequence shown here is derived from an EMBL/GenBank/DDBJ whole genome shotgun (WGS) entry which is preliminary data.</text>
</comment>
<dbReference type="FunFam" id="3.90.1150.10:FF:000006">
    <property type="entry name" value="Phosphoserine aminotransferase"/>
    <property type="match status" value="1"/>
</dbReference>
<comment type="similarity">
    <text evidence="3">Belongs to the class-V pyridoxal-phosphate-dependent aminotransferase family. SerC subfamily.</text>
</comment>
<protein>
    <recommendedName>
        <fullName evidence="4">phosphoserine transaminase</fullName>
        <ecNumber evidence="4">2.6.1.52</ecNumber>
    </recommendedName>
</protein>
<dbReference type="SUPFAM" id="SSF53383">
    <property type="entry name" value="PLP-dependent transferases"/>
    <property type="match status" value="1"/>
</dbReference>
<dbReference type="Proteomes" id="UP000681722">
    <property type="component" value="Unassembled WGS sequence"/>
</dbReference>
<dbReference type="GO" id="GO:0004648">
    <property type="term" value="F:O-phospho-L-serine:2-oxoglutarate aminotransferase activity"/>
    <property type="evidence" value="ECO:0007669"/>
    <property type="project" value="UniProtKB-EC"/>
</dbReference>
<dbReference type="Gene3D" id="3.90.1150.10">
    <property type="entry name" value="Aspartate Aminotransferase, domain 1"/>
    <property type="match status" value="1"/>
</dbReference>
<dbReference type="InterPro" id="IPR022278">
    <property type="entry name" value="Pser_aminoTfrase"/>
</dbReference>
<dbReference type="GO" id="GO:0030170">
    <property type="term" value="F:pyridoxal phosphate binding"/>
    <property type="evidence" value="ECO:0007669"/>
    <property type="project" value="TreeGrafter"/>
</dbReference>
<comment type="cofactor">
    <cofactor evidence="1">
        <name>pyridoxal 5'-phosphate</name>
        <dbReference type="ChEBI" id="CHEBI:597326"/>
    </cofactor>
</comment>
<evidence type="ECO:0000256" key="6">
    <source>
        <dbReference type="ARBA" id="ARBA00022605"/>
    </source>
</evidence>
<evidence type="ECO:0000256" key="3">
    <source>
        <dbReference type="ARBA" id="ARBA00006904"/>
    </source>
</evidence>
<dbReference type="HAMAP" id="MF_00160">
    <property type="entry name" value="SerC_aminotrans_5"/>
    <property type="match status" value="1"/>
</dbReference>
<dbReference type="Proteomes" id="UP000677228">
    <property type="component" value="Unassembled WGS sequence"/>
</dbReference>
<dbReference type="EMBL" id="CAJOBC010000840">
    <property type="protein sequence ID" value="CAF3631544.1"/>
    <property type="molecule type" value="Genomic_DNA"/>
</dbReference>
<evidence type="ECO:0000313" key="16">
    <source>
        <dbReference type="EMBL" id="CAF3631544.1"/>
    </source>
</evidence>
<gene>
    <name evidence="14" type="ORF">GPM918_LOCUS5724</name>
    <name evidence="13" type="ORF">OVA965_LOCUS548</name>
    <name evidence="16" type="ORF">SRO942_LOCUS5719</name>
    <name evidence="15" type="ORF">TMI583_LOCUS548</name>
</gene>
<feature type="domain" description="Aminotransferase class V" evidence="12">
    <location>
        <begin position="10"/>
        <end position="360"/>
    </location>
</feature>
<evidence type="ECO:0000259" key="12">
    <source>
        <dbReference type="Pfam" id="PF00266"/>
    </source>
</evidence>
<dbReference type="PANTHER" id="PTHR43247">
    <property type="entry name" value="PHOSPHOSERINE AMINOTRANSFERASE"/>
    <property type="match status" value="1"/>
</dbReference>
<sequence length="376" mass="42456">MCDNTPRKINFGPGPAQLPIEVLHNVQKEFFSFDNCGSNVMELSHRSPAFSKIIDDAEKDIRELLSIPDTYAVLFLQGGATGQFSAIPMNLINLKPSQTADYLVTGYWSEKAAKEAEKYGKVNYVIPKQEKYHDVPEQTTWNLTDDASYFYYCANETIHGVEIHDVPVLPNKAQIVCDMSSNFLTRQVDVTKFAIIFASGQKNFGCSGIVLVIVRKDLIGNAMKSTPVNFDFKVQLSNNSMYNTPPTFSIYISNKMFDWSKRQGGIKALEKQSKIKSDLIYSAIDQSNRFYLSEINPSYRSRVNIPFRIAINGVPDEKLEKLFLEEALRLNMIELKGHRAVGGLRVSLYNGITIEETEKLAQLMRTFQTIHCVEAA</sequence>
<dbReference type="InterPro" id="IPR015424">
    <property type="entry name" value="PyrdxlP-dep_Trfase"/>
</dbReference>
<comment type="catalytic activity">
    <reaction evidence="10">
        <text>4-(phosphooxy)-L-threonine + 2-oxoglutarate = (R)-3-hydroxy-2-oxo-4-phosphooxybutanoate + L-glutamate</text>
        <dbReference type="Rhea" id="RHEA:16573"/>
        <dbReference type="ChEBI" id="CHEBI:16810"/>
        <dbReference type="ChEBI" id="CHEBI:29985"/>
        <dbReference type="ChEBI" id="CHEBI:58452"/>
        <dbReference type="ChEBI" id="CHEBI:58538"/>
        <dbReference type="EC" id="2.6.1.52"/>
    </reaction>
</comment>
<dbReference type="PANTHER" id="PTHR43247:SF1">
    <property type="entry name" value="PHOSPHOSERINE AMINOTRANSFERASE"/>
    <property type="match status" value="1"/>
</dbReference>
<comment type="catalytic activity">
    <reaction evidence="11">
        <text>O-phospho-L-serine + 2-oxoglutarate = 3-phosphooxypyruvate + L-glutamate</text>
        <dbReference type="Rhea" id="RHEA:14329"/>
        <dbReference type="ChEBI" id="CHEBI:16810"/>
        <dbReference type="ChEBI" id="CHEBI:18110"/>
        <dbReference type="ChEBI" id="CHEBI:29985"/>
        <dbReference type="ChEBI" id="CHEBI:57524"/>
        <dbReference type="EC" id="2.6.1.52"/>
    </reaction>
</comment>
<evidence type="ECO:0000256" key="8">
    <source>
        <dbReference type="ARBA" id="ARBA00022898"/>
    </source>
</evidence>
<dbReference type="AlphaFoldDB" id="A0A813W143"/>
<dbReference type="FunFam" id="3.40.640.10:FF:000010">
    <property type="entry name" value="Phosphoserine aminotransferase"/>
    <property type="match status" value="1"/>
</dbReference>
<evidence type="ECO:0000256" key="5">
    <source>
        <dbReference type="ARBA" id="ARBA00022576"/>
    </source>
</evidence>
<dbReference type="NCBIfam" id="NF003764">
    <property type="entry name" value="PRK05355.1"/>
    <property type="match status" value="1"/>
</dbReference>
<dbReference type="EC" id="2.6.1.52" evidence="4"/>
<keyword evidence="17" id="KW-1185">Reference proteome</keyword>
<dbReference type="PIRSF" id="PIRSF000525">
    <property type="entry name" value="SerC"/>
    <property type="match status" value="1"/>
</dbReference>
<accession>A0A813W143</accession>
<dbReference type="Pfam" id="PF00266">
    <property type="entry name" value="Aminotran_5"/>
    <property type="match status" value="1"/>
</dbReference>
<dbReference type="InterPro" id="IPR015422">
    <property type="entry name" value="PyrdxlP-dep_Trfase_small"/>
</dbReference>
<dbReference type="Proteomes" id="UP000663829">
    <property type="component" value="Unassembled WGS sequence"/>
</dbReference>
<evidence type="ECO:0000256" key="7">
    <source>
        <dbReference type="ARBA" id="ARBA00022679"/>
    </source>
</evidence>
<evidence type="ECO:0000256" key="9">
    <source>
        <dbReference type="ARBA" id="ARBA00023299"/>
    </source>
</evidence>
<dbReference type="OrthoDB" id="1703350at2759"/>
<dbReference type="Proteomes" id="UP000682733">
    <property type="component" value="Unassembled WGS sequence"/>
</dbReference>
<evidence type="ECO:0000256" key="11">
    <source>
        <dbReference type="ARBA" id="ARBA00049007"/>
    </source>
</evidence>
<comment type="pathway">
    <text evidence="2">Amino-acid biosynthesis; L-serine biosynthesis; L-serine from 3-phospho-D-glycerate: step 2/3.</text>
</comment>
<organism evidence="14 17">
    <name type="scientific">Didymodactylos carnosus</name>
    <dbReference type="NCBI Taxonomy" id="1234261"/>
    <lineage>
        <taxon>Eukaryota</taxon>
        <taxon>Metazoa</taxon>
        <taxon>Spiralia</taxon>
        <taxon>Gnathifera</taxon>
        <taxon>Rotifera</taxon>
        <taxon>Eurotatoria</taxon>
        <taxon>Bdelloidea</taxon>
        <taxon>Philodinida</taxon>
        <taxon>Philodinidae</taxon>
        <taxon>Didymodactylos</taxon>
    </lineage>
</organism>
<evidence type="ECO:0000313" key="13">
    <source>
        <dbReference type="EMBL" id="CAF0727499.1"/>
    </source>
</evidence>
<evidence type="ECO:0000313" key="17">
    <source>
        <dbReference type="Proteomes" id="UP000663829"/>
    </source>
</evidence>
<keyword evidence="7" id="KW-0808">Transferase</keyword>
<dbReference type="EMBL" id="CAJNOK010000077">
    <property type="protein sequence ID" value="CAF0727499.1"/>
    <property type="molecule type" value="Genomic_DNA"/>
</dbReference>
<keyword evidence="6" id="KW-0028">Amino-acid biosynthesis</keyword>
<dbReference type="GO" id="GO:0006564">
    <property type="term" value="P:L-serine biosynthetic process"/>
    <property type="evidence" value="ECO:0007669"/>
    <property type="project" value="UniProtKB-KW"/>
</dbReference>
<dbReference type="GO" id="GO:0005737">
    <property type="term" value="C:cytoplasm"/>
    <property type="evidence" value="ECO:0007669"/>
    <property type="project" value="TreeGrafter"/>
</dbReference>
<dbReference type="EMBL" id="CAJOBA010000077">
    <property type="protein sequence ID" value="CAF3501656.1"/>
    <property type="molecule type" value="Genomic_DNA"/>
</dbReference>
<dbReference type="InterPro" id="IPR015421">
    <property type="entry name" value="PyrdxlP-dep_Trfase_major"/>
</dbReference>
<dbReference type="EMBL" id="CAJNOQ010000842">
    <property type="protein sequence ID" value="CAF0844193.1"/>
    <property type="molecule type" value="Genomic_DNA"/>
</dbReference>
<evidence type="ECO:0000256" key="4">
    <source>
        <dbReference type="ARBA" id="ARBA00013030"/>
    </source>
</evidence>
<evidence type="ECO:0000256" key="2">
    <source>
        <dbReference type="ARBA" id="ARBA00005099"/>
    </source>
</evidence>
<dbReference type="NCBIfam" id="TIGR01364">
    <property type="entry name" value="serC_1"/>
    <property type="match status" value="1"/>
</dbReference>
<evidence type="ECO:0000256" key="10">
    <source>
        <dbReference type="ARBA" id="ARBA00047630"/>
    </source>
</evidence>
<dbReference type="UniPathway" id="UPA00135">
    <property type="reaction ID" value="UER00197"/>
</dbReference>
<proteinExistence type="inferred from homology"/>
<name>A0A813W143_9BILA</name>
<keyword evidence="9" id="KW-0718">Serine biosynthesis</keyword>
<dbReference type="Gene3D" id="3.40.640.10">
    <property type="entry name" value="Type I PLP-dependent aspartate aminotransferase-like (Major domain)"/>
    <property type="match status" value="1"/>
</dbReference>
<dbReference type="InterPro" id="IPR000192">
    <property type="entry name" value="Aminotrans_V_dom"/>
</dbReference>
<evidence type="ECO:0000313" key="15">
    <source>
        <dbReference type="EMBL" id="CAF3501656.1"/>
    </source>
</evidence>
<reference evidence="14" key="1">
    <citation type="submission" date="2021-02" db="EMBL/GenBank/DDBJ databases">
        <authorList>
            <person name="Nowell W R."/>
        </authorList>
    </citation>
    <scope>NUCLEOTIDE SEQUENCE</scope>
</reference>